<gene>
    <name evidence="2" type="ORF">EVAR_92158_1</name>
</gene>
<feature type="region of interest" description="Disordered" evidence="1">
    <location>
        <begin position="1"/>
        <end position="24"/>
    </location>
</feature>
<proteinExistence type="predicted"/>
<comment type="caution">
    <text evidence="2">The sequence shown here is derived from an EMBL/GenBank/DDBJ whole genome shotgun (WGS) entry which is preliminary data.</text>
</comment>
<reference evidence="2 3" key="1">
    <citation type="journal article" date="2019" name="Commun. Biol.">
        <title>The bagworm genome reveals a unique fibroin gene that provides high tensile strength.</title>
        <authorList>
            <person name="Kono N."/>
            <person name="Nakamura H."/>
            <person name="Ohtoshi R."/>
            <person name="Tomita M."/>
            <person name="Numata K."/>
            <person name="Arakawa K."/>
        </authorList>
    </citation>
    <scope>NUCLEOTIDE SEQUENCE [LARGE SCALE GENOMIC DNA]</scope>
</reference>
<dbReference type="Proteomes" id="UP000299102">
    <property type="component" value="Unassembled WGS sequence"/>
</dbReference>
<name>A0A4C1T1Z2_EUMVA</name>
<organism evidence="2 3">
    <name type="scientific">Eumeta variegata</name>
    <name type="common">Bagworm moth</name>
    <name type="synonym">Eumeta japonica</name>
    <dbReference type="NCBI Taxonomy" id="151549"/>
    <lineage>
        <taxon>Eukaryota</taxon>
        <taxon>Metazoa</taxon>
        <taxon>Ecdysozoa</taxon>
        <taxon>Arthropoda</taxon>
        <taxon>Hexapoda</taxon>
        <taxon>Insecta</taxon>
        <taxon>Pterygota</taxon>
        <taxon>Neoptera</taxon>
        <taxon>Endopterygota</taxon>
        <taxon>Lepidoptera</taxon>
        <taxon>Glossata</taxon>
        <taxon>Ditrysia</taxon>
        <taxon>Tineoidea</taxon>
        <taxon>Psychidae</taxon>
        <taxon>Oiketicinae</taxon>
        <taxon>Eumeta</taxon>
    </lineage>
</organism>
<evidence type="ECO:0000313" key="2">
    <source>
        <dbReference type="EMBL" id="GBP07291.1"/>
    </source>
</evidence>
<evidence type="ECO:0000256" key="1">
    <source>
        <dbReference type="SAM" id="MobiDB-lite"/>
    </source>
</evidence>
<accession>A0A4C1T1Z2</accession>
<evidence type="ECO:0000313" key="3">
    <source>
        <dbReference type="Proteomes" id="UP000299102"/>
    </source>
</evidence>
<sequence>MTDLNMNNCEPQNRSIGSDPNHEPHVKQLIFAGNGQAMAGPPRSGFVEGLNSKPFNLKYKSRSGAVEAQHRAYAHPPLLPYTIKRMAIRLSQ</sequence>
<dbReference type="AlphaFoldDB" id="A0A4C1T1Z2"/>
<feature type="compositionally biased region" description="Polar residues" evidence="1">
    <location>
        <begin position="1"/>
        <end position="18"/>
    </location>
</feature>
<keyword evidence="3" id="KW-1185">Reference proteome</keyword>
<protein>
    <submittedName>
        <fullName evidence="2">Uncharacterized protein</fullName>
    </submittedName>
</protein>
<dbReference type="EMBL" id="BGZK01000025">
    <property type="protein sequence ID" value="GBP07291.1"/>
    <property type="molecule type" value="Genomic_DNA"/>
</dbReference>